<evidence type="ECO:0000256" key="5">
    <source>
        <dbReference type="ARBA" id="ARBA00048470"/>
    </source>
</evidence>
<evidence type="ECO:0000259" key="6">
    <source>
        <dbReference type="Pfam" id="PF17805"/>
    </source>
</evidence>
<dbReference type="InterPro" id="IPR050684">
    <property type="entry name" value="HTH-Siroheme_Decarb"/>
</dbReference>
<evidence type="ECO:0000259" key="7">
    <source>
        <dbReference type="Pfam" id="PF22451"/>
    </source>
</evidence>
<accession>A0A6P1M3C1</accession>
<dbReference type="EMBL" id="CP047593">
    <property type="protein sequence ID" value="QHI68602.1"/>
    <property type="molecule type" value="Genomic_DNA"/>
</dbReference>
<organism evidence="8 9">
    <name type="scientific">Tichowtungia aerotolerans</name>
    <dbReference type="NCBI Taxonomy" id="2697043"/>
    <lineage>
        <taxon>Bacteria</taxon>
        <taxon>Pseudomonadati</taxon>
        <taxon>Kiritimatiellota</taxon>
        <taxon>Tichowtungiia</taxon>
        <taxon>Tichowtungiales</taxon>
        <taxon>Tichowtungiaceae</taxon>
        <taxon>Tichowtungia</taxon>
    </lineage>
</organism>
<feature type="domain" description="Siroheme decarboxylase NirL-like HTH" evidence="7">
    <location>
        <begin position="176"/>
        <end position="222"/>
    </location>
</feature>
<dbReference type="Pfam" id="PF17805">
    <property type="entry name" value="AsnC_trans_reg2"/>
    <property type="match status" value="2"/>
</dbReference>
<evidence type="ECO:0000256" key="4">
    <source>
        <dbReference type="ARBA" id="ARBA00023471"/>
    </source>
</evidence>
<reference evidence="8 9" key="1">
    <citation type="submission" date="2020-01" db="EMBL/GenBank/DDBJ databases">
        <title>Ponticoccus aerotolerans gen. nov., sp. nov., an anaerobic bacterium and proposal of Ponticoccusceae fam. nov., Ponticoccusles ord. nov. and Ponticoccuse classis nov. in the phylum Kiritimatiellaeota.</title>
        <authorList>
            <person name="Zhou L.Y."/>
            <person name="Du Z.J."/>
        </authorList>
    </citation>
    <scope>NUCLEOTIDE SEQUENCE [LARGE SCALE GENOMIC DNA]</scope>
    <source>
        <strain evidence="8 9">S-5007</strain>
    </source>
</reference>
<gene>
    <name evidence="8" type="ORF">GT409_03770</name>
</gene>
<dbReference type="AlphaFoldDB" id="A0A6P1M3C1"/>
<dbReference type="InterPro" id="IPR053953">
    <property type="entry name" value="NirdL-like_HTH"/>
</dbReference>
<dbReference type="PANTHER" id="PTHR43413">
    <property type="entry name" value="TRANSCRIPTIONAL REGULATOR, ASNC FAMILY"/>
    <property type="match status" value="1"/>
</dbReference>
<dbReference type="Proteomes" id="UP000464954">
    <property type="component" value="Chromosome"/>
</dbReference>
<dbReference type="Gene3D" id="3.30.70.3460">
    <property type="match status" value="2"/>
</dbReference>
<evidence type="ECO:0000256" key="2">
    <source>
        <dbReference type="ARBA" id="ARBA00023444"/>
    </source>
</evidence>
<dbReference type="RefSeq" id="WP_160627081.1">
    <property type="nucleotide sequence ID" value="NZ_CP047593.1"/>
</dbReference>
<feature type="domain" description="Siroheme decarboxylase AsnC-like ligand binding" evidence="6">
    <location>
        <begin position="233"/>
        <end position="317"/>
    </location>
</feature>
<dbReference type="InterPro" id="IPR040523">
    <property type="entry name" value="AsnC_trans_reg2"/>
</dbReference>
<dbReference type="KEGG" id="taer:GT409_03770"/>
<comment type="catalytic activity">
    <reaction evidence="5">
        <text>siroheme + 2 H(+) = 12,18-didecarboxysiroheme + 2 CO2</text>
        <dbReference type="Rhea" id="RHEA:19093"/>
        <dbReference type="ChEBI" id="CHEBI:15378"/>
        <dbReference type="ChEBI" id="CHEBI:16526"/>
        <dbReference type="ChEBI" id="CHEBI:60052"/>
        <dbReference type="ChEBI" id="CHEBI:140497"/>
        <dbReference type="EC" id="4.1.1.111"/>
    </reaction>
</comment>
<dbReference type="GO" id="GO:0016829">
    <property type="term" value="F:lyase activity"/>
    <property type="evidence" value="ECO:0007669"/>
    <property type="project" value="UniProtKB-KW"/>
</dbReference>
<dbReference type="EC" id="4.1.1.111" evidence="4"/>
<evidence type="ECO:0000313" key="8">
    <source>
        <dbReference type="EMBL" id="QHI68602.1"/>
    </source>
</evidence>
<evidence type="ECO:0000313" key="9">
    <source>
        <dbReference type="Proteomes" id="UP000464954"/>
    </source>
</evidence>
<comment type="pathway">
    <text evidence="2">Porphyrin-containing compound metabolism.</text>
</comment>
<keyword evidence="1" id="KW-0456">Lyase</keyword>
<feature type="domain" description="Siroheme decarboxylase AsnC-like ligand binding" evidence="6">
    <location>
        <begin position="59"/>
        <end position="141"/>
    </location>
</feature>
<comment type="similarity">
    <text evidence="3">Belongs to the Ahb/Nir family.</text>
</comment>
<dbReference type="Pfam" id="PF22451">
    <property type="entry name" value="NirdL-like_HTH"/>
    <property type="match status" value="1"/>
</dbReference>
<protein>
    <recommendedName>
        <fullName evidence="4">siroheme decarboxylase</fullName>
        <ecNumber evidence="4">4.1.1.111</ecNumber>
    </recommendedName>
</protein>
<name>A0A6P1M3C1_9BACT</name>
<evidence type="ECO:0000256" key="1">
    <source>
        <dbReference type="ARBA" id="ARBA00023239"/>
    </source>
</evidence>
<keyword evidence="9" id="KW-1185">Reference proteome</keyword>
<evidence type="ECO:0000256" key="3">
    <source>
        <dbReference type="ARBA" id="ARBA00023457"/>
    </source>
</evidence>
<dbReference type="PANTHER" id="PTHR43413:SF1">
    <property type="entry name" value="SIROHEME DECARBOXYLASE NIRL SUBUNIT"/>
    <property type="match status" value="1"/>
</dbReference>
<sequence>MRIAVENRILTQLQRGVELVSRPFQTLEIPEAKVLALLHEAQSDGLLRRFGGIFDARHLGYKSILCALDVPDELLEEKAAIISNHLGVTHCYERLPVGDGDYPNLWFTLAMLEDEFNSGFAKLREELGLELSQLPAIRRFKIDVVFDLAPHGRDETGSGSPVPSDAVSCCGFSEREKVLVRAMDQQMPLVERPFSTVAEQIGESEEFVLTTLQAWKEQGVLRRIGAILYHREAGFKNNAMCVWPVPEDEILSAGQRVAARSEVTHCYQRPRLDAFPFNLYAMIHTANQEETLELFKDISSACGLSGGELFASGREFKKTSMQYFREE</sequence>
<proteinExistence type="inferred from homology"/>